<gene>
    <name evidence="2" type="ORF">MKW94_020948</name>
</gene>
<feature type="signal peptide" evidence="1">
    <location>
        <begin position="1"/>
        <end position="22"/>
    </location>
</feature>
<organism evidence="2 3">
    <name type="scientific">Papaver nudicaule</name>
    <name type="common">Iceland poppy</name>
    <dbReference type="NCBI Taxonomy" id="74823"/>
    <lineage>
        <taxon>Eukaryota</taxon>
        <taxon>Viridiplantae</taxon>
        <taxon>Streptophyta</taxon>
        <taxon>Embryophyta</taxon>
        <taxon>Tracheophyta</taxon>
        <taxon>Spermatophyta</taxon>
        <taxon>Magnoliopsida</taxon>
        <taxon>Ranunculales</taxon>
        <taxon>Papaveraceae</taxon>
        <taxon>Papaveroideae</taxon>
        <taxon>Papaver</taxon>
    </lineage>
</organism>
<evidence type="ECO:0000256" key="1">
    <source>
        <dbReference type="SAM" id="SignalP"/>
    </source>
</evidence>
<dbReference type="Proteomes" id="UP001177140">
    <property type="component" value="Unassembled WGS sequence"/>
</dbReference>
<accession>A0AA41RNJ6</accession>
<comment type="caution">
    <text evidence="2">The sequence shown here is derived from an EMBL/GenBank/DDBJ whole genome shotgun (WGS) entry which is preliminary data.</text>
</comment>
<evidence type="ECO:0000313" key="2">
    <source>
        <dbReference type="EMBL" id="MCL7023634.1"/>
    </source>
</evidence>
<sequence>MAESRCTIIVFVIVCTLFASNALMCDAACNNLCFYIVGLNAIPSRIGRLFARTVDGRLGTCGIDSNGGQSVCACCGYGI</sequence>
<keyword evidence="1" id="KW-0732">Signal</keyword>
<proteinExistence type="predicted"/>
<dbReference type="AlphaFoldDB" id="A0AA41RNJ6"/>
<dbReference type="EMBL" id="JAJJMA010024558">
    <property type="protein sequence ID" value="MCL7023634.1"/>
    <property type="molecule type" value="Genomic_DNA"/>
</dbReference>
<keyword evidence="3" id="KW-1185">Reference proteome</keyword>
<name>A0AA41RNJ6_PAPNU</name>
<feature type="chain" id="PRO_5041278662" evidence="1">
    <location>
        <begin position="23"/>
        <end position="79"/>
    </location>
</feature>
<evidence type="ECO:0000313" key="3">
    <source>
        <dbReference type="Proteomes" id="UP001177140"/>
    </source>
</evidence>
<protein>
    <submittedName>
        <fullName evidence="2">Uncharacterized protein</fullName>
    </submittedName>
</protein>
<reference evidence="2" key="1">
    <citation type="submission" date="2022-03" db="EMBL/GenBank/DDBJ databases">
        <title>A functionally conserved STORR gene fusion in Papaver species that diverged 16.8 million years ago.</title>
        <authorList>
            <person name="Catania T."/>
        </authorList>
    </citation>
    <scope>NUCLEOTIDE SEQUENCE</scope>
    <source>
        <strain evidence="2">S-191538</strain>
    </source>
</reference>